<dbReference type="InterPro" id="IPR002842">
    <property type="entry name" value="ATPase_V1_Esu"/>
</dbReference>
<dbReference type="Proteomes" id="UP001412239">
    <property type="component" value="Unassembled WGS sequence"/>
</dbReference>
<sequence length="236" mass="27000">MQVNTELKKMVAFIKQEALEKAREISIKADEEFAIEKSKLVRTETLAIDTQYERKFKQAELSQQIARSNVTNKTRLKVLAARQQLLDDIFEKVRGRLADISKDEENYGEILKNLVLECVYALDERNVSIRVREKDLEVAKRAVEKAKGEYKGGLQVEIEEGNWLPAEEFVYPLIPITTFLCDLTMDTHGGIYMISGSGKISINNTLEERLKLLEIEALPAVRASVFGQNPNRKFYD</sequence>
<evidence type="ECO:0000256" key="1">
    <source>
        <dbReference type="ARBA" id="ARBA00005901"/>
    </source>
</evidence>
<gene>
    <name evidence="4" type="ORF">GSTUAT00006476001</name>
</gene>
<dbReference type="AlphaFoldDB" id="A0A292PQP9"/>
<reference evidence="4" key="1">
    <citation type="submission" date="2015-10" db="EMBL/GenBank/DDBJ databases">
        <authorList>
            <person name="Regsiter A."/>
            <person name="william w."/>
        </authorList>
    </citation>
    <scope>NUCLEOTIDE SEQUENCE</scope>
    <source>
        <strain evidence="4">Montdore</strain>
    </source>
</reference>
<dbReference type="Gene3D" id="3.30.2320.30">
    <property type="entry name" value="ATP synthase, E subunit, C-terminal"/>
    <property type="match status" value="1"/>
</dbReference>
<evidence type="ECO:0000256" key="3">
    <source>
        <dbReference type="ARBA" id="ARBA00023065"/>
    </source>
</evidence>
<evidence type="ECO:0000313" key="4">
    <source>
        <dbReference type="EMBL" id="CUS09444.1"/>
    </source>
</evidence>
<evidence type="ECO:0000313" key="5">
    <source>
        <dbReference type="Proteomes" id="UP001412239"/>
    </source>
</evidence>
<dbReference type="SUPFAM" id="SSF160527">
    <property type="entry name" value="V-type ATPase subunit E-like"/>
    <property type="match status" value="1"/>
</dbReference>
<accession>A0A292PQP9</accession>
<dbReference type="GO" id="GO:0046961">
    <property type="term" value="F:proton-transporting ATPase activity, rotational mechanism"/>
    <property type="evidence" value="ECO:0007669"/>
    <property type="project" value="InterPro"/>
</dbReference>
<dbReference type="Pfam" id="PF01991">
    <property type="entry name" value="vATP-synt_E"/>
    <property type="match status" value="1"/>
</dbReference>
<name>A0A292PQP9_9PEZI</name>
<keyword evidence="2" id="KW-0813">Transport</keyword>
<dbReference type="GO" id="GO:0033178">
    <property type="term" value="C:proton-transporting two-sector ATPase complex, catalytic domain"/>
    <property type="evidence" value="ECO:0007669"/>
    <property type="project" value="InterPro"/>
</dbReference>
<dbReference type="Gene3D" id="6.10.250.1620">
    <property type="match status" value="1"/>
</dbReference>
<keyword evidence="3" id="KW-0406">Ion transport</keyword>
<organism evidence="4 5">
    <name type="scientific">Tuber aestivum</name>
    <name type="common">summer truffle</name>
    <dbReference type="NCBI Taxonomy" id="59557"/>
    <lineage>
        <taxon>Eukaryota</taxon>
        <taxon>Fungi</taxon>
        <taxon>Dikarya</taxon>
        <taxon>Ascomycota</taxon>
        <taxon>Pezizomycotina</taxon>
        <taxon>Pezizomycetes</taxon>
        <taxon>Pezizales</taxon>
        <taxon>Tuberaceae</taxon>
        <taxon>Tuber</taxon>
    </lineage>
</organism>
<evidence type="ECO:0000256" key="2">
    <source>
        <dbReference type="ARBA" id="ARBA00022448"/>
    </source>
</evidence>
<dbReference type="PANTHER" id="PTHR45715">
    <property type="entry name" value="ATPASE H+-TRANSPORTING V1 SUBUNIT E1A-RELATED"/>
    <property type="match status" value="1"/>
</dbReference>
<proteinExistence type="inferred from homology"/>
<comment type="similarity">
    <text evidence="1">Belongs to the V-ATPase E subunit family.</text>
</comment>
<dbReference type="HAMAP" id="MF_00311">
    <property type="entry name" value="ATP_synth_E_arch"/>
    <property type="match status" value="1"/>
</dbReference>
<keyword evidence="5" id="KW-1185">Reference proteome</keyword>
<protein>
    <submittedName>
        <fullName evidence="4">Uncharacterized protein</fullName>
    </submittedName>
</protein>
<dbReference type="EMBL" id="LN891082">
    <property type="protein sequence ID" value="CUS09444.1"/>
    <property type="molecule type" value="Genomic_DNA"/>
</dbReference>
<dbReference type="InterPro" id="IPR038495">
    <property type="entry name" value="ATPase_E_C"/>
</dbReference>